<comment type="caution">
    <text evidence="2">The sequence shown here is derived from an EMBL/GenBank/DDBJ whole genome shotgun (WGS) entry which is preliminary data.</text>
</comment>
<keyword evidence="1" id="KW-1133">Transmembrane helix</keyword>
<gene>
    <name evidence="2" type="ORF">FHR36_004159</name>
</gene>
<dbReference type="RefSeq" id="WP_253799648.1">
    <property type="nucleotide sequence ID" value="NZ_BAAAUB010000018.1"/>
</dbReference>
<reference evidence="2 3" key="1">
    <citation type="submission" date="2022-06" db="EMBL/GenBank/DDBJ databases">
        <title>Sequencing the genomes of 1000 actinobacteria strains.</title>
        <authorList>
            <person name="Klenk H.-P."/>
        </authorList>
    </citation>
    <scope>NUCLEOTIDE SEQUENCE [LARGE SCALE GENOMIC DNA]</scope>
    <source>
        <strain evidence="2 3">DSM 41656</strain>
    </source>
</reference>
<organism evidence="2 3">
    <name type="scientific">Kitasatospora paracochleata</name>
    <dbReference type="NCBI Taxonomy" id="58354"/>
    <lineage>
        <taxon>Bacteria</taxon>
        <taxon>Bacillati</taxon>
        <taxon>Actinomycetota</taxon>
        <taxon>Actinomycetes</taxon>
        <taxon>Kitasatosporales</taxon>
        <taxon>Streptomycetaceae</taxon>
        <taxon>Kitasatospora</taxon>
    </lineage>
</organism>
<keyword evidence="3" id="KW-1185">Reference proteome</keyword>
<evidence type="ECO:0000313" key="3">
    <source>
        <dbReference type="Proteomes" id="UP001206483"/>
    </source>
</evidence>
<evidence type="ECO:0000313" key="2">
    <source>
        <dbReference type="EMBL" id="MCP2310996.1"/>
    </source>
</evidence>
<feature type="transmembrane region" description="Helical" evidence="1">
    <location>
        <begin position="56"/>
        <end position="74"/>
    </location>
</feature>
<dbReference type="EMBL" id="JAMZDX010000004">
    <property type="protein sequence ID" value="MCP2310996.1"/>
    <property type="molecule type" value="Genomic_DNA"/>
</dbReference>
<accession>A0ABT1J1N3</accession>
<dbReference type="Proteomes" id="UP001206483">
    <property type="component" value="Unassembled WGS sequence"/>
</dbReference>
<evidence type="ECO:0000256" key="1">
    <source>
        <dbReference type="SAM" id="Phobius"/>
    </source>
</evidence>
<keyword evidence="1" id="KW-0812">Transmembrane</keyword>
<keyword evidence="1" id="KW-0472">Membrane</keyword>
<proteinExistence type="predicted"/>
<name>A0ABT1J1N3_9ACTN</name>
<evidence type="ECO:0008006" key="4">
    <source>
        <dbReference type="Google" id="ProtNLM"/>
    </source>
</evidence>
<feature type="transmembrane region" description="Helical" evidence="1">
    <location>
        <begin position="81"/>
        <end position="104"/>
    </location>
</feature>
<sequence>MGVFLAVVLGFMLMAWQERTIVDAWTYCSDQAAQVAIDTSPRLAAEVAFDRSTVRLLVYIMCFPVGFGLGRLFMWGRSRRAAIAVGCLLGVAVCAAVFVGDFALNNGEVAGAYLPGRCPGGRPPWWFSWLPMRVG</sequence>
<protein>
    <recommendedName>
        <fullName evidence="4">PAP2 superfamily protein</fullName>
    </recommendedName>
</protein>